<dbReference type="Pfam" id="PF18857">
    <property type="entry name" value="LPD38"/>
    <property type="match status" value="1"/>
</dbReference>
<reference evidence="6 7" key="1">
    <citation type="submission" date="2014-08" db="EMBL/GenBank/DDBJ databases">
        <authorList>
            <person name="den Bakker H.C."/>
        </authorList>
    </citation>
    <scope>NUCLEOTIDE SEQUENCE [LARGE SCALE GENOMIC DNA]</scope>
    <source>
        <strain evidence="6 7">DSM 18334</strain>
    </source>
</reference>
<keyword evidence="3" id="KW-0472">Membrane</keyword>
<feature type="region of interest" description="Disordered" evidence="4">
    <location>
        <begin position="872"/>
        <end position="901"/>
    </location>
</feature>
<dbReference type="STRING" id="268407.PWYN_12490"/>
<dbReference type="InterPro" id="IPR040561">
    <property type="entry name" value="LPD38"/>
</dbReference>
<sequence length="1530" mass="166212">MSMFDIVRNRQRGKDAKQRVLDRTYSPEPIASASPADDMFAAVRNRSLANTITPPSSDPITSELLRSTLAGVGVNAGQPTIDMSPKPPVVQPGIDFRADQKKSPLTGRLPAPELLQTPQQTIQAALADKVPAASLLQQTERGPANASQIPELSQYEINKKEIESAPPVIKQYAQAMNYLTEGNPLGIAIGNAFSGNSGATRRDSSGNETVDKIADLVNDFITPMLIPTGAPVGMGPNVGTYEVAGKALSKGMGQSAVNKIAQGIGKIAPKVSPNTAQTIARQGLTETVAGPLQGVGIGLANQQDSNEQIGMNALYGAAGGAVLGFGGAAAGAGLRNLFKRNGIPAAEIEELLALPEGRGTVRQAAAADRGLNAPGTDPIANPYTYELPEASAGTRATADNAAGGRSGLREIDQSIRTLQTNYEQAVIDEYKLLKSQMDNRGGVQQGALQRTPEGEVTGRTGRQSNNPRWYQEFYAANGKRPTLKDLYTLARNRVDNGFADEAGQIPSWRERTGYDEQLAGYQQARNTLAGSVRDIDPALRVTDSPLVGQELRDLRHTGPKQARRPVGESIVAPPSVEPTLPRASSVEAPVTAKEQAINAKPLSELTQDDIDYLLEVSKGREVPIPPQEPAPQPIGDPILRPGQFDDKSGLGIAAGQRIKPYDSLSTETRSQLVTRQQRDPANLKGTSDRAYTALVDDLHPLNKQDKILNDLMEEPLKASERIHTLGLASRGADVISKRIITDGLVDSQGQVVGESLKSILKPLKSLMKKNKAIYVDFEDYLLNKHAVTRAERGEKVFRDDLAWTPEFGAQKAAEYEQQFPEFAEAADKFYEFNRQMVQSWLVDTGIITQDMADAWLKANPYYVPNKRQFTQLEKTGKGPGGGKKGFGNQGNPVKGYQKGGSQRKIISPIEATIENVDAYVKAAKRNQVMQQYVRNIEQAPDAFRDWAEIVKQPEKPADIKKLLLSDVTDESGAVVTDGIVNLLSRFTDDFDKAMQRTKLDKDNIVRAMVDGEPVHVLIKDKQLLSAITALGPESAGWMLNLVGKVTNNMKLLTTGSNPVFSLTRNLFRDIPQAYVASTTRDNPIAFVADLVSAAVDIGGRRGAYKQFLDVGGGHASSIAADRNLLAQSKRAALPQSGVRTKLARAKEGYENLLNAVEIAPRLAEFKRSFDQTGDLQAALAAAQDITVNFKRRGALSREIDKVFPYFNAAAQGLDKTIRTYKDNPAKALTKSILAITIPTLALYAINHDDPAYQQLSSRTKDAFLMIPKGDGTFFKIAKPQEQGTIFSDIPERLMRLFAEEDPAAFRDFADRLRTTFTPPGVQGALKKGGVTDKLLGAAGDTIFGPIADLAANKTFSGAPIVPGYLENLSPELQYDAKTTTVSKKLGELTGTSPKQLDYLARQYTGFLGQFGQPLLSPGGDVGSALTQQVTADPVFTNDTSTEFYRLKGKLDQANLDKDQKDLPDWYSNGLRKRMDKISKQMSAIRKQQRDVQSDKSLSNKNKRDELRKLQQSINDMAERGNELARDTVPY</sequence>
<evidence type="ECO:0000256" key="3">
    <source>
        <dbReference type="ARBA" id="ARBA00023136"/>
    </source>
</evidence>
<gene>
    <name evidence="6" type="ORF">PWYN_12490</name>
</gene>
<dbReference type="EMBL" id="JQCR01000002">
    <property type="protein sequence ID" value="KGE20065.1"/>
    <property type="molecule type" value="Genomic_DNA"/>
</dbReference>
<feature type="region of interest" description="Disordered" evidence="4">
    <location>
        <begin position="1"/>
        <end position="20"/>
    </location>
</feature>
<reference evidence="6 7" key="2">
    <citation type="submission" date="2014-10" db="EMBL/GenBank/DDBJ databases">
        <title>Comparative genomics of the Paenibacillus odorifer group.</title>
        <authorList>
            <person name="Tsai Y.-C."/>
            <person name="Martin N."/>
            <person name="Korlach J."/>
            <person name="Wiedmann M."/>
        </authorList>
    </citation>
    <scope>NUCLEOTIDE SEQUENCE [LARGE SCALE GENOMIC DNA]</scope>
    <source>
        <strain evidence="6 7">DSM 18334</strain>
    </source>
</reference>
<protein>
    <recommendedName>
        <fullName evidence="5">HAMP domain-containing protein</fullName>
    </recommendedName>
</protein>
<dbReference type="InterPro" id="IPR003660">
    <property type="entry name" value="HAMP_dom"/>
</dbReference>
<evidence type="ECO:0000256" key="1">
    <source>
        <dbReference type="ARBA" id="ARBA00004236"/>
    </source>
</evidence>
<comment type="caution">
    <text evidence="6">The sequence shown here is derived from an EMBL/GenBank/DDBJ whole genome shotgun (WGS) entry which is preliminary data.</text>
</comment>
<evidence type="ECO:0000256" key="4">
    <source>
        <dbReference type="SAM" id="MobiDB-lite"/>
    </source>
</evidence>
<feature type="region of interest" description="Disordered" evidence="4">
    <location>
        <begin position="663"/>
        <end position="687"/>
    </location>
</feature>
<dbReference type="PROSITE" id="PS50885">
    <property type="entry name" value="HAMP"/>
    <property type="match status" value="1"/>
</dbReference>
<keyword evidence="2" id="KW-1003">Cell membrane</keyword>
<proteinExistence type="predicted"/>
<dbReference type="Proteomes" id="UP000029734">
    <property type="component" value="Unassembled WGS sequence"/>
</dbReference>
<accession>A0A098MBX9</accession>
<evidence type="ECO:0000259" key="5">
    <source>
        <dbReference type="PROSITE" id="PS50885"/>
    </source>
</evidence>
<evidence type="ECO:0000313" key="7">
    <source>
        <dbReference type="Proteomes" id="UP000029734"/>
    </source>
</evidence>
<feature type="region of interest" description="Disordered" evidence="4">
    <location>
        <begin position="442"/>
        <end position="465"/>
    </location>
</feature>
<organism evidence="6 7">
    <name type="scientific">Paenibacillus wynnii</name>
    <dbReference type="NCBI Taxonomy" id="268407"/>
    <lineage>
        <taxon>Bacteria</taxon>
        <taxon>Bacillati</taxon>
        <taxon>Bacillota</taxon>
        <taxon>Bacilli</taxon>
        <taxon>Bacillales</taxon>
        <taxon>Paenibacillaceae</taxon>
        <taxon>Paenibacillus</taxon>
    </lineage>
</organism>
<feature type="compositionally biased region" description="Polar residues" evidence="4">
    <location>
        <begin position="663"/>
        <end position="675"/>
    </location>
</feature>
<evidence type="ECO:0000313" key="6">
    <source>
        <dbReference type="EMBL" id="KGE20065.1"/>
    </source>
</evidence>
<dbReference type="GO" id="GO:0007165">
    <property type="term" value="P:signal transduction"/>
    <property type="evidence" value="ECO:0007669"/>
    <property type="project" value="InterPro"/>
</dbReference>
<keyword evidence="7" id="KW-1185">Reference proteome</keyword>
<feature type="region of interest" description="Disordered" evidence="4">
    <location>
        <begin position="1484"/>
        <end position="1506"/>
    </location>
</feature>
<dbReference type="GO" id="GO:0005886">
    <property type="term" value="C:plasma membrane"/>
    <property type="evidence" value="ECO:0007669"/>
    <property type="project" value="UniProtKB-SubCell"/>
</dbReference>
<evidence type="ECO:0000256" key="2">
    <source>
        <dbReference type="ARBA" id="ARBA00022475"/>
    </source>
</evidence>
<comment type="subcellular location">
    <subcellularLocation>
        <location evidence="1">Cell membrane</location>
    </subcellularLocation>
</comment>
<feature type="compositionally biased region" description="Gly residues" evidence="4">
    <location>
        <begin position="877"/>
        <end position="888"/>
    </location>
</feature>
<name>A0A098MBX9_9BACL</name>
<feature type="domain" description="HAMP" evidence="5">
    <location>
        <begin position="1468"/>
        <end position="1525"/>
    </location>
</feature>
<dbReference type="eggNOG" id="COG0503">
    <property type="taxonomic scope" value="Bacteria"/>
</dbReference>